<dbReference type="OrthoDB" id="1431247at2759"/>
<dbReference type="SUPFAM" id="SSF49764">
    <property type="entry name" value="HSP20-like chaperones"/>
    <property type="match status" value="1"/>
</dbReference>
<evidence type="ECO:0000313" key="6">
    <source>
        <dbReference type="EMBL" id="PMD35014.1"/>
    </source>
</evidence>
<protein>
    <submittedName>
        <fullName evidence="6">HSP20-like chaperone</fullName>
    </submittedName>
</protein>
<name>A0A2J6R910_HYAVF</name>
<feature type="domain" description="SHSP" evidence="5">
    <location>
        <begin position="43"/>
        <end position="190"/>
    </location>
</feature>
<reference evidence="6 7" key="1">
    <citation type="submission" date="2016-04" db="EMBL/GenBank/DDBJ databases">
        <title>A degradative enzymes factory behind the ericoid mycorrhizal symbiosis.</title>
        <authorList>
            <consortium name="DOE Joint Genome Institute"/>
            <person name="Martino E."/>
            <person name="Morin E."/>
            <person name="Grelet G."/>
            <person name="Kuo A."/>
            <person name="Kohler A."/>
            <person name="Daghino S."/>
            <person name="Barry K."/>
            <person name="Choi C."/>
            <person name="Cichocki N."/>
            <person name="Clum A."/>
            <person name="Copeland A."/>
            <person name="Hainaut M."/>
            <person name="Haridas S."/>
            <person name="Labutti K."/>
            <person name="Lindquist E."/>
            <person name="Lipzen A."/>
            <person name="Khouja H.-R."/>
            <person name="Murat C."/>
            <person name="Ohm R."/>
            <person name="Olson A."/>
            <person name="Spatafora J."/>
            <person name="Veneault-Fourrey C."/>
            <person name="Henrissat B."/>
            <person name="Grigoriev I."/>
            <person name="Martin F."/>
            <person name="Perotto S."/>
        </authorList>
    </citation>
    <scope>NUCLEOTIDE SEQUENCE [LARGE SCALE GENOMIC DNA]</scope>
    <source>
        <strain evidence="6 7">F</strain>
    </source>
</reference>
<dbReference type="CDD" id="cd06464">
    <property type="entry name" value="ACD_sHsps-like"/>
    <property type="match status" value="1"/>
</dbReference>
<dbReference type="Pfam" id="PF00011">
    <property type="entry name" value="HSP20"/>
    <property type="match status" value="1"/>
</dbReference>
<dbReference type="EMBL" id="KZ613953">
    <property type="protein sequence ID" value="PMD35014.1"/>
    <property type="molecule type" value="Genomic_DNA"/>
</dbReference>
<evidence type="ECO:0000256" key="3">
    <source>
        <dbReference type="RuleBase" id="RU003616"/>
    </source>
</evidence>
<comment type="similarity">
    <text evidence="2 3">Belongs to the small heat shock protein (HSP20) family.</text>
</comment>
<dbReference type="Proteomes" id="UP000235786">
    <property type="component" value="Unassembled WGS sequence"/>
</dbReference>
<dbReference type="AlphaFoldDB" id="A0A2J6R910"/>
<evidence type="ECO:0000256" key="2">
    <source>
        <dbReference type="PROSITE-ProRule" id="PRU00285"/>
    </source>
</evidence>
<keyword evidence="7" id="KW-1185">Reference proteome</keyword>
<feature type="region of interest" description="Disordered" evidence="4">
    <location>
        <begin position="88"/>
        <end position="128"/>
    </location>
</feature>
<evidence type="ECO:0000256" key="1">
    <source>
        <dbReference type="ARBA" id="ARBA00023016"/>
    </source>
</evidence>
<organism evidence="6 7">
    <name type="scientific">Hyaloscypha variabilis (strain UAMH 11265 / GT02V1 / F)</name>
    <name type="common">Meliniomyces variabilis</name>
    <dbReference type="NCBI Taxonomy" id="1149755"/>
    <lineage>
        <taxon>Eukaryota</taxon>
        <taxon>Fungi</taxon>
        <taxon>Dikarya</taxon>
        <taxon>Ascomycota</taxon>
        <taxon>Pezizomycotina</taxon>
        <taxon>Leotiomycetes</taxon>
        <taxon>Helotiales</taxon>
        <taxon>Hyaloscyphaceae</taxon>
        <taxon>Hyaloscypha</taxon>
        <taxon>Hyaloscypha variabilis</taxon>
    </lineage>
</organism>
<dbReference type="InterPro" id="IPR002068">
    <property type="entry name" value="A-crystallin/Hsp20_dom"/>
</dbReference>
<dbReference type="InterPro" id="IPR031107">
    <property type="entry name" value="Small_HSP"/>
</dbReference>
<keyword evidence="1" id="KW-0346">Stress response</keyword>
<proteinExistence type="inferred from homology"/>
<sequence>MSPFSQLTLAAGGGGFGNGIDRDFSPILNYIDEFDRHFSRRHRFVNCFIPRFDLEEDAHNYYLYGDIPGAVVDDITVEAHDNHTLVVYGKTTRPGPSFPPPPTQAEQSGNPHHQRHESYNPGQGSQRLQDDHRILLSERLVGDFHRTFAFPQPVVEDGVRASMENGVLSLVVPKREKGGEAKRGRRVPILHGKWWKGENRGSGFGFNSGAF</sequence>
<evidence type="ECO:0000313" key="7">
    <source>
        <dbReference type="Proteomes" id="UP000235786"/>
    </source>
</evidence>
<dbReference type="STRING" id="1149755.A0A2J6R910"/>
<evidence type="ECO:0000259" key="5">
    <source>
        <dbReference type="PROSITE" id="PS01031"/>
    </source>
</evidence>
<gene>
    <name evidence="6" type="ORF">L207DRAFT_436431</name>
</gene>
<dbReference type="PROSITE" id="PS01031">
    <property type="entry name" value="SHSP"/>
    <property type="match status" value="1"/>
</dbReference>
<evidence type="ECO:0000256" key="4">
    <source>
        <dbReference type="SAM" id="MobiDB-lite"/>
    </source>
</evidence>
<accession>A0A2J6R910</accession>
<dbReference type="Gene3D" id="2.60.40.790">
    <property type="match status" value="1"/>
</dbReference>
<dbReference type="PANTHER" id="PTHR11527">
    <property type="entry name" value="HEAT-SHOCK PROTEIN 20 FAMILY MEMBER"/>
    <property type="match status" value="1"/>
</dbReference>
<dbReference type="InterPro" id="IPR008978">
    <property type="entry name" value="HSP20-like_chaperone"/>
</dbReference>